<evidence type="ECO:0000259" key="4">
    <source>
        <dbReference type="PROSITE" id="PS50887"/>
    </source>
</evidence>
<feature type="transmembrane region" description="Helical" evidence="3">
    <location>
        <begin position="130"/>
        <end position="150"/>
    </location>
</feature>
<reference evidence="6" key="1">
    <citation type="journal article" date="2019" name="Int. J. Syst. Evol. Microbiol.">
        <title>The Global Catalogue of Microorganisms (GCM) 10K type strain sequencing project: providing services to taxonomists for standard genome sequencing and annotation.</title>
        <authorList>
            <consortium name="The Broad Institute Genomics Platform"/>
            <consortium name="The Broad Institute Genome Sequencing Center for Infectious Disease"/>
            <person name="Wu L."/>
            <person name="Ma J."/>
        </authorList>
    </citation>
    <scope>NUCLEOTIDE SEQUENCE [LARGE SCALE GENOMIC DNA]</scope>
    <source>
        <strain evidence="6">KCTC 52165</strain>
    </source>
</reference>
<dbReference type="PANTHER" id="PTHR45138:SF9">
    <property type="entry name" value="DIGUANYLATE CYCLASE DGCM-RELATED"/>
    <property type="match status" value="1"/>
</dbReference>
<dbReference type="Proteomes" id="UP001595583">
    <property type="component" value="Unassembled WGS sequence"/>
</dbReference>
<dbReference type="EC" id="2.7.7.65" evidence="1"/>
<keyword evidence="3" id="KW-1133">Transmembrane helix</keyword>
<evidence type="ECO:0000256" key="1">
    <source>
        <dbReference type="ARBA" id="ARBA00012528"/>
    </source>
</evidence>
<accession>A0ABV7K6H2</accession>
<keyword evidence="3" id="KW-0812">Transmembrane</keyword>
<feature type="domain" description="GGDEF" evidence="4">
    <location>
        <begin position="259"/>
        <end position="393"/>
    </location>
</feature>
<keyword evidence="6" id="KW-1185">Reference proteome</keyword>
<organism evidence="5 6">
    <name type="scientific">Aquamicrobium soli</name>
    <dbReference type="NCBI Taxonomy" id="1811518"/>
    <lineage>
        <taxon>Bacteria</taxon>
        <taxon>Pseudomonadati</taxon>
        <taxon>Pseudomonadota</taxon>
        <taxon>Alphaproteobacteria</taxon>
        <taxon>Hyphomicrobiales</taxon>
        <taxon>Phyllobacteriaceae</taxon>
        <taxon>Aquamicrobium</taxon>
    </lineage>
</organism>
<dbReference type="InterPro" id="IPR000160">
    <property type="entry name" value="GGDEF_dom"/>
</dbReference>
<proteinExistence type="predicted"/>
<feature type="transmembrane region" description="Helical" evidence="3">
    <location>
        <begin position="72"/>
        <end position="93"/>
    </location>
</feature>
<dbReference type="InterPro" id="IPR043128">
    <property type="entry name" value="Rev_trsase/Diguanyl_cyclase"/>
</dbReference>
<dbReference type="InterPro" id="IPR050469">
    <property type="entry name" value="Diguanylate_Cyclase"/>
</dbReference>
<dbReference type="SMART" id="SM00267">
    <property type="entry name" value="GGDEF"/>
    <property type="match status" value="1"/>
</dbReference>
<dbReference type="NCBIfam" id="TIGR00254">
    <property type="entry name" value="GGDEF"/>
    <property type="match status" value="1"/>
</dbReference>
<evidence type="ECO:0000256" key="2">
    <source>
        <dbReference type="ARBA" id="ARBA00034247"/>
    </source>
</evidence>
<dbReference type="RefSeq" id="WP_378219758.1">
    <property type="nucleotide sequence ID" value="NZ_JBHRTK010000009.1"/>
</dbReference>
<evidence type="ECO:0000313" key="5">
    <source>
        <dbReference type="EMBL" id="MFC3205938.1"/>
    </source>
</evidence>
<gene>
    <name evidence="5" type="ORF">ACFOHJ_06925</name>
</gene>
<dbReference type="InterPro" id="IPR029787">
    <property type="entry name" value="Nucleotide_cyclase"/>
</dbReference>
<protein>
    <recommendedName>
        <fullName evidence="1">diguanylate cyclase</fullName>
        <ecNumber evidence="1">2.7.7.65</ecNumber>
    </recommendedName>
</protein>
<feature type="transmembrane region" description="Helical" evidence="3">
    <location>
        <begin position="50"/>
        <end position="66"/>
    </location>
</feature>
<feature type="transmembrane region" description="Helical" evidence="3">
    <location>
        <begin position="20"/>
        <end position="38"/>
    </location>
</feature>
<comment type="catalytic activity">
    <reaction evidence="2">
        <text>2 GTP = 3',3'-c-di-GMP + 2 diphosphate</text>
        <dbReference type="Rhea" id="RHEA:24898"/>
        <dbReference type="ChEBI" id="CHEBI:33019"/>
        <dbReference type="ChEBI" id="CHEBI:37565"/>
        <dbReference type="ChEBI" id="CHEBI:58805"/>
        <dbReference type="EC" id="2.7.7.65"/>
    </reaction>
</comment>
<dbReference type="SUPFAM" id="SSF55073">
    <property type="entry name" value="Nucleotide cyclase"/>
    <property type="match status" value="1"/>
</dbReference>
<dbReference type="PANTHER" id="PTHR45138">
    <property type="entry name" value="REGULATORY COMPONENTS OF SENSORY TRANSDUCTION SYSTEM"/>
    <property type="match status" value="1"/>
</dbReference>
<dbReference type="PROSITE" id="PS50887">
    <property type="entry name" value="GGDEF"/>
    <property type="match status" value="1"/>
</dbReference>
<dbReference type="Gene3D" id="3.30.70.270">
    <property type="match status" value="1"/>
</dbReference>
<comment type="caution">
    <text evidence="5">The sequence shown here is derived from an EMBL/GenBank/DDBJ whole genome shotgun (WGS) entry which is preliminary data.</text>
</comment>
<evidence type="ECO:0000256" key="3">
    <source>
        <dbReference type="SAM" id="Phobius"/>
    </source>
</evidence>
<feature type="transmembrane region" description="Helical" evidence="3">
    <location>
        <begin position="196"/>
        <end position="217"/>
    </location>
</feature>
<name>A0ABV7K6H2_9HYPH</name>
<feature type="transmembrane region" description="Helical" evidence="3">
    <location>
        <begin position="105"/>
        <end position="124"/>
    </location>
</feature>
<keyword evidence="3" id="KW-0472">Membrane</keyword>
<dbReference type="CDD" id="cd01949">
    <property type="entry name" value="GGDEF"/>
    <property type="match status" value="1"/>
</dbReference>
<evidence type="ECO:0000313" key="6">
    <source>
        <dbReference type="Proteomes" id="UP001595583"/>
    </source>
</evidence>
<dbReference type="EMBL" id="JBHRTK010000009">
    <property type="protein sequence ID" value="MFC3205938.1"/>
    <property type="molecule type" value="Genomic_DNA"/>
</dbReference>
<dbReference type="Pfam" id="PF00990">
    <property type="entry name" value="GGDEF"/>
    <property type="match status" value="1"/>
</dbReference>
<feature type="transmembrane region" description="Helical" evidence="3">
    <location>
        <begin position="157"/>
        <end position="176"/>
    </location>
</feature>
<sequence length="401" mass="43477">MPLYSLERDGSDMKLDFTTLYVVILLNSVGFAVIWAMVSCSYRTVVAARYWFAALLMTCLSGPFLVLGEESRLLTCIGILLTVASFAVTWQGVRVFGGKPPQWGWVGALLLASAGAMAMFGSGGRETDNVVFSVSQLVPIVLTVAALLAFERRSVGVWVAAAAGGVFIAGQGAEAVTNALRLAGLMSTDAYYSVAAWFLVCAIIGASVLNLGLLLIVTDRLRAELYALATRDDLTGLPNRRALRERIALIEKSARRKGESAVVVMIDLDLFKAINDRYGHDAGDAALVHVAGVLKSLLRERDFLARVGGDEFCILLPDTDSELAATIVRRLGEAVQRRRMHWRGNRIAVPASIGFTQWRPDSGIGLSDSLSLADDEMFDRKRKSASASKRYDQALPARRIA</sequence>